<name>A0A0L0FEK9_9EUKA</name>
<accession>A0A0L0FEK9</accession>
<proteinExistence type="predicted"/>
<evidence type="ECO:0000313" key="3">
    <source>
        <dbReference type="Proteomes" id="UP000054560"/>
    </source>
</evidence>
<gene>
    <name evidence="2" type="ORF">SARC_12270</name>
</gene>
<dbReference type="GeneID" id="25912774"/>
<organism evidence="2 3">
    <name type="scientific">Sphaeroforma arctica JP610</name>
    <dbReference type="NCBI Taxonomy" id="667725"/>
    <lineage>
        <taxon>Eukaryota</taxon>
        <taxon>Ichthyosporea</taxon>
        <taxon>Ichthyophonida</taxon>
        <taxon>Sphaeroforma</taxon>
    </lineage>
</organism>
<sequence>MGPRKKQKWRSSVKKRPARKSAGAAIAMQQLVEMGQWEAPEVSLAAFIDFSTFSMYI</sequence>
<feature type="compositionally biased region" description="Basic residues" evidence="1">
    <location>
        <begin position="1"/>
        <end position="19"/>
    </location>
</feature>
<dbReference type="RefSeq" id="XP_014149101.1">
    <property type="nucleotide sequence ID" value="XM_014293626.1"/>
</dbReference>
<feature type="region of interest" description="Disordered" evidence="1">
    <location>
        <begin position="1"/>
        <end position="21"/>
    </location>
</feature>
<evidence type="ECO:0000313" key="2">
    <source>
        <dbReference type="EMBL" id="KNC75199.1"/>
    </source>
</evidence>
<dbReference type="EMBL" id="KQ243782">
    <property type="protein sequence ID" value="KNC75199.1"/>
    <property type="molecule type" value="Genomic_DNA"/>
</dbReference>
<dbReference type="Proteomes" id="UP000054560">
    <property type="component" value="Unassembled WGS sequence"/>
</dbReference>
<evidence type="ECO:0000256" key="1">
    <source>
        <dbReference type="SAM" id="MobiDB-lite"/>
    </source>
</evidence>
<dbReference type="AlphaFoldDB" id="A0A0L0FEK9"/>
<keyword evidence="3" id="KW-1185">Reference proteome</keyword>
<protein>
    <submittedName>
        <fullName evidence="2">Uncharacterized protein</fullName>
    </submittedName>
</protein>
<reference evidence="2 3" key="1">
    <citation type="submission" date="2011-02" db="EMBL/GenBank/DDBJ databases">
        <title>The Genome Sequence of Sphaeroforma arctica JP610.</title>
        <authorList>
            <consortium name="The Broad Institute Genome Sequencing Platform"/>
            <person name="Russ C."/>
            <person name="Cuomo C."/>
            <person name="Young S.K."/>
            <person name="Zeng Q."/>
            <person name="Gargeya S."/>
            <person name="Alvarado L."/>
            <person name="Berlin A."/>
            <person name="Chapman S.B."/>
            <person name="Chen Z."/>
            <person name="Freedman E."/>
            <person name="Gellesch M."/>
            <person name="Goldberg J."/>
            <person name="Griggs A."/>
            <person name="Gujja S."/>
            <person name="Heilman E."/>
            <person name="Heiman D."/>
            <person name="Howarth C."/>
            <person name="Mehta T."/>
            <person name="Neiman D."/>
            <person name="Pearson M."/>
            <person name="Roberts A."/>
            <person name="Saif S."/>
            <person name="Shea T."/>
            <person name="Shenoy N."/>
            <person name="Sisk P."/>
            <person name="Stolte C."/>
            <person name="Sykes S."/>
            <person name="White J."/>
            <person name="Yandava C."/>
            <person name="Burger G."/>
            <person name="Gray M.W."/>
            <person name="Holland P.W.H."/>
            <person name="King N."/>
            <person name="Lang F.B.F."/>
            <person name="Roger A.J."/>
            <person name="Ruiz-Trillo I."/>
            <person name="Haas B."/>
            <person name="Nusbaum C."/>
            <person name="Birren B."/>
        </authorList>
    </citation>
    <scope>NUCLEOTIDE SEQUENCE [LARGE SCALE GENOMIC DNA]</scope>
    <source>
        <strain evidence="2 3">JP610</strain>
    </source>
</reference>